<gene>
    <name evidence="2" type="ORF">G7058_11140</name>
</gene>
<keyword evidence="3" id="KW-1185">Reference proteome</keyword>
<dbReference type="InterPro" id="IPR041401">
    <property type="entry name" value="TseB-like_dom"/>
</dbReference>
<dbReference type="Gene3D" id="3.10.450.40">
    <property type="match status" value="1"/>
</dbReference>
<protein>
    <submittedName>
        <fullName evidence="2">DUF5590 domain-containing protein</fullName>
    </submittedName>
</protein>
<dbReference type="SUPFAM" id="SSF54403">
    <property type="entry name" value="Cystatin/monellin"/>
    <property type="match status" value="2"/>
</dbReference>
<dbReference type="EMBL" id="CP049889">
    <property type="protein sequence ID" value="QIK52558.1"/>
    <property type="molecule type" value="Genomic_DNA"/>
</dbReference>
<dbReference type="Pfam" id="PF17881">
    <property type="entry name" value="TseB"/>
    <property type="match status" value="1"/>
</dbReference>
<dbReference type="AlphaFoldDB" id="A0A6G7WK36"/>
<sequence>MKRNIVMGLIGVLFVLIVGSYSIFYQSQRPIVQAESEAAAIAEQVGAVQKVEDFFWYNGTDATYFAVSGYTDADKLVYVVIKQDGGQTWVFDSNEIVTEDEAKAIVQAVENPVSMLEARIGIDSDEPFWEVAYKDANGKLGYYQLSAKTGQKIKEFKNI</sequence>
<dbReference type="RefSeq" id="WP_166063591.1">
    <property type="nucleotide sequence ID" value="NZ_CP049889.1"/>
</dbReference>
<organism evidence="2 3">
    <name type="scientific">Jeotgalibaca porci</name>
    <dbReference type="NCBI Taxonomy" id="1868793"/>
    <lineage>
        <taxon>Bacteria</taxon>
        <taxon>Bacillati</taxon>
        <taxon>Bacillota</taxon>
        <taxon>Bacilli</taxon>
        <taxon>Lactobacillales</taxon>
        <taxon>Carnobacteriaceae</taxon>
        <taxon>Jeotgalibaca</taxon>
    </lineage>
</organism>
<dbReference type="InterPro" id="IPR046350">
    <property type="entry name" value="Cystatin_sf"/>
</dbReference>
<dbReference type="GeneID" id="94553843"/>
<dbReference type="Proteomes" id="UP000501830">
    <property type="component" value="Chromosome"/>
</dbReference>
<proteinExistence type="predicted"/>
<name>A0A6G7WK36_9LACT</name>
<accession>A0A6G7WK36</accession>
<dbReference type="KEGG" id="jpo:G7058_11140"/>
<reference evidence="2 3" key="1">
    <citation type="journal article" date="2017" name="Int. J. Syst. Evol. Microbiol.">
        <title>Jeotgalibaca porci sp. nov. and Jeotgalibaca arthritidis sp. nov., isolated from pigs, and emended description of the genus Jeotgalibaca.</title>
        <authorList>
            <person name="Zamora L."/>
            <person name="Perez-Sancho M."/>
            <person name="Dominguez L."/>
            <person name="Fernandez-Garayzabal J.F."/>
            <person name="Vela A.I."/>
        </authorList>
    </citation>
    <scope>NUCLEOTIDE SEQUENCE [LARGE SCALE GENOMIC DNA]</scope>
    <source>
        <strain evidence="2 3">CCUG 69148</strain>
    </source>
</reference>
<feature type="domain" description="Cell wall elongation regulator TseB-like" evidence="1">
    <location>
        <begin position="37"/>
        <end position="81"/>
    </location>
</feature>
<evidence type="ECO:0000313" key="3">
    <source>
        <dbReference type="Proteomes" id="UP000501830"/>
    </source>
</evidence>
<evidence type="ECO:0000313" key="2">
    <source>
        <dbReference type="EMBL" id="QIK52558.1"/>
    </source>
</evidence>
<evidence type="ECO:0000259" key="1">
    <source>
        <dbReference type="Pfam" id="PF17881"/>
    </source>
</evidence>